<dbReference type="Pfam" id="PF00397">
    <property type="entry name" value="WW"/>
    <property type="match status" value="1"/>
</dbReference>
<feature type="compositionally biased region" description="Pro residues" evidence="19">
    <location>
        <begin position="32"/>
        <end position="41"/>
    </location>
</feature>
<dbReference type="Pfam" id="PF17907">
    <property type="entry name" value="AWS"/>
    <property type="match status" value="1"/>
</dbReference>
<feature type="region of interest" description="Disordered" evidence="19">
    <location>
        <begin position="1162"/>
        <end position="1257"/>
    </location>
</feature>
<evidence type="ECO:0000256" key="1">
    <source>
        <dbReference type="ARBA" id="ARBA00004123"/>
    </source>
</evidence>
<feature type="compositionally biased region" description="Polar residues" evidence="19">
    <location>
        <begin position="1164"/>
        <end position="1181"/>
    </location>
</feature>
<feature type="compositionally biased region" description="Basic and acidic residues" evidence="19">
    <location>
        <begin position="166"/>
        <end position="182"/>
    </location>
</feature>
<dbReference type="InterPro" id="IPR013257">
    <property type="entry name" value="SRI"/>
</dbReference>
<feature type="region of interest" description="Disordered" evidence="19">
    <location>
        <begin position="831"/>
        <end position="868"/>
    </location>
</feature>
<dbReference type="CDD" id="cd19172">
    <property type="entry name" value="SET_SETD2"/>
    <property type="match status" value="1"/>
</dbReference>
<evidence type="ECO:0000256" key="5">
    <source>
        <dbReference type="ARBA" id="ARBA00022473"/>
    </source>
</evidence>
<keyword evidence="11" id="KW-0221">Differentiation</keyword>
<dbReference type="GO" id="GO:0005634">
    <property type="term" value="C:nucleus"/>
    <property type="evidence" value="ECO:0007669"/>
    <property type="project" value="UniProtKB-SubCell"/>
</dbReference>
<feature type="compositionally biased region" description="Basic and acidic residues" evidence="19">
    <location>
        <begin position="1239"/>
        <end position="1255"/>
    </location>
</feature>
<feature type="compositionally biased region" description="Basic and acidic residues" evidence="19">
    <location>
        <begin position="372"/>
        <end position="383"/>
    </location>
</feature>
<evidence type="ECO:0000259" key="22">
    <source>
        <dbReference type="PROSITE" id="PS50868"/>
    </source>
</evidence>
<dbReference type="InterPro" id="IPR035441">
    <property type="entry name" value="TFIIS/LEDGF_dom_sf"/>
</dbReference>
<keyword evidence="13" id="KW-0156">Chromatin regulator</keyword>
<dbReference type="PROSITE" id="PS51215">
    <property type="entry name" value="AWS"/>
    <property type="match status" value="1"/>
</dbReference>
<evidence type="ECO:0000256" key="16">
    <source>
        <dbReference type="ARBA" id="ARBA00023242"/>
    </source>
</evidence>
<dbReference type="InterPro" id="IPR046341">
    <property type="entry name" value="SET_dom_sf"/>
</dbReference>
<feature type="compositionally biased region" description="Low complexity" evidence="19">
    <location>
        <begin position="2095"/>
        <end position="2109"/>
    </location>
</feature>
<dbReference type="Pfam" id="PF08236">
    <property type="entry name" value="SRI"/>
    <property type="match status" value="1"/>
</dbReference>
<dbReference type="EMBL" id="OV696702">
    <property type="protein sequence ID" value="CAH1249651.1"/>
    <property type="molecule type" value="Genomic_DNA"/>
</dbReference>
<dbReference type="Pfam" id="PF00856">
    <property type="entry name" value="SET"/>
    <property type="match status" value="1"/>
</dbReference>
<feature type="region of interest" description="Disordered" evidence="19">
    <location>
        <begin position="885"/>
        <end position="911"/>
    </location>
</feature>
<dbReference type="SUPFAM" id="SSF51045">
    <property type="entry name" value="WW domain"/>
    <property type="match status" value="1"/>
</dbReference>
<keyword evidence="5" id="KW-0217">Developmental protein</keyword>
<evidence type="ECO:0000256" key="6">
    <source>
        <dbReference type="ARBA" id="ARBA00022553"/>
    </source>
</evidence>
<dbReference type="InterPro" id="IPR001202">
    <property type="entry name" value="WW_dom"/>
</dbReference>
<keyword evidence="10" id="KW-0479">Metal-binding</keyword>
<dbReference type="SUPFAM" id="SSF82199">
    <property type="entry name" value="SET domain"/>
    <property type="match status" value="1"/>
</dbReference>
<feature type="compositionally biased region" description="Basic and acidic residues" evidence="19">
    <location>
        <begin position="96"/>
        <end position="105"/>
    </location>
</feature>
<dbReference type="OrthoDB" id="422362at2759"/>
<evidence type="ECO:0000256" key="17">
    <source>
        <dbReference type="ARBA" id="ARBA00030091"/>
    </source>
</evidence>
<keyword evidence="9" id="KW-0949">S-adenosyl-L-methionine</keyword>
<keyword evidence="8" id="KW-0808">Transferase</keyword>
<dbReference type="InterPro" id="IPR036020">
    <property type="entry name" value="WW_dom_sf"/>
</dbReference>
<dbReference type="PROSITE" id="PS50280">
    <property type="entry name" value="SET"/>
    <property type="match status" value="1"/>
</dbReference>
<feature type="compositionally biased region" description="Basic and acidic residues" evidence="19">
    <location>
        <begin position="1679"/>
        <end position="1691"/>
    </location>
</feature>
<keyword evidence="6" id="KW-0597">Phosphoprotein</keyword>
<dbReference type="SMART" id="SM00508">
    <property type="entry name" value="PostSET"/>
    <property type="match status" value="1"/>
</dbReference>
<sequence length="2420" mass="272605">MSDHYYNPESPTGDMDISSESGSENEADQDDIPPPPPPPVAQFPRIKALVNYDVANTSESSDLSEEDDTKREVKGQISKGYEGKPKGTRFSPLVENGEKHAKEIDSCTTDQPSVDRTVTGPFSAEKNAKRPESEPVLIFKDKNTIQISRPKTEMKDTVQAFTNQGEGDKGVSKEDDMKDGNGKWRPVGWTASQANKTSKVEVKIPAKTNIFLPMKKTPVDFIPMKKTPVDDTYGLDIFEKRKEGKASKSGAISFQLRKPVLGQKANIKFFVPRQLKVRSSSESSLPGAASSECPSPPPEETLPPLPKEECKEVVKPPLPRMEQEENTKPPLPVVEPEVKLKEKPLKSVTVGPVSCEVQSATPERPSPAQSDRVVERRDSKDSSRWNCENKSPSGERTQPNVLVTERRDSKETSRWAFEAGVQPNIQAGLPHVPTKLEALPASDSPRTMPVEDALSSIPLPCVNSTDVVAPCSTFRKDDTETRSGANHENSDQSDMDIGSDQSDVERAKSAESSSSDTEDDSDSDADTRKRLRSVVTVVVTKQPTSSPPSTKEQKEKKHESPSSSREPKDKKRDRERRSGSRKGSSSKDESRERSRTRSRSESCSSRTSPHHDHSRSREKSKTKSDSTEIKRESEITRRRESTSEKRRSFSESKPHGATKQEEQSNVNNLPVKREPLNSYETKMNEDSSFAVDRPEVISSKLWPVPPKGEQYIKQETNIRPVLTEAIRGETLVSSSLLQEPIEIPLTRLSDEPTFATSRKELKEESLAVKLPSQPALEIFSAKYGQARFSSNLKAEDDKHTVLETPVLDSEKCSTQHNDLKEKVVFPSLVNYSSQEEDDSSRATSPTVEESISEEKDHSKTVSSSTVQDNVECSLASDIEINTAFHEEDTRPDKDVSRFGETTSECKPPLEEGVWPLAEGKSCDIERAEPLPIRGGVVERPEEMAIPVVSGTGRRLKKGTRWDSDTREKVGVNEHLGMDVSETASHFEQRTQDPCVLQTLHREENDGGSTPLRDEFEEFESLAEPLVTGHSINEERSRFLSTVHGRSDERVSIMAATSTSSHPQQDDASYLSHTVRQEAIRPGVIPCDMSNTWDEYEDCGLYADFSGPSMLPCGTTSISDSAAPCDSSASKDLYVSNYVESTQRTEQLSDTWKEDEVKNLDVRDSSNVQEATQFSEQNSQDLELTPIRRSARLRSQDSTDLSSSPSLSKDGTEKPQRRVSIELPQEASSETTEDVLSEASAEKAAPEKEKKPEENLRPPFFEEITENLYLSERKKSKMRKDIRRMLCDCVTTEEERDAGMPACGEDCLNRLLMIECGPRCLCGEYCTNKRFQRKECSRVEPFNCGDKGWGLRAAEDMISNQFVMEYVGEVLNFSEFKQRTKEYNREKQHHFYFMALKNDEIIDATKKGNVSRFINHSCDPNCETQKWTVNGILRVGFFTRRPIYDGEELTFDYKFQRYGKEAQKCYCGAANCRGYLGGNKTTPVRQRTKKKVEDNLLDEEIDQMAEECEEGLNHDEQVLYLSRLMVRSETAQQRFTLLKILLATKNQSCLKAFLRYHGLSLIWSWMVDMTDGTAPRDLQVKVLRCLSHLPITNRTILDESKVMAVVERWAKQLANQQPADADTESSSGEPLSRSATPLTLSLAYRNSPSELKSESEKNSESDNERTPAKRRRVQLLEDMETVKTSEDKDRNDVTCSTQPEETEEKKQGEEEKIDSMNETRKEVADTSSDAKKGAKEAGAGEEDSNDTREAESGSSSAKPAGNGDDEEESSDLESEQSQEPERPGGIAEMAAQLLESWSSLKEIYRIPKKEKEKRDSDMESEPDPERERERRDRERDRERDRRRDFKEDERREEHPWRMSAKKRPLEEPDSHSTPIKARWKELRKKPLDRPRSPLIKLSKEERRRLFEKKVAEEEETKQREQQELYMHQLQALQALGTFDPNMAQAFQQYSYDQEGAPLYQGGPQHGPDVSMDTSHIVQGQPVENLQQYPPQDFLDDSIGGDPMDQMRGSLLDNSLNVSHLSGLEDPGTPTSSLPTTPQPIPVLQSNVPVHPAVASSQPPPAVVVQSVPSPQVSHMQQPPQAPQQQIPVAPQPLPAAPVQQQQQQQWEQGQPVSYVVNQQHPPPPFDIPQPPIVPPHQIPPPQQQQNIVYQQPMTYTVQPTYVQPQPPPRAVLPQPPQVQYIQPGPGDSQFYPQPQGVMIQPNVTYSQSGLVHTQVMQPIQQQAVMVTPQPMVMQPPDIPSPPKPRMLRLPPNWRAARDQEGKVYYYHAVTQQTQWDPPSWDGIGNEPELGGDEADMDLGTPTHDDHHKGKRKPTKADADTSSETARKCKDVFRKKMATFVVSILNPYRKPDCKDGRITSTEDFKHLARKLTHGIMNKELKHCRHVEDLEVNENVKSKAREYVRKYMSKFDGLYQSSPREEL</sequence>
<feature type="compositionally biased region" description="Polar residues" evidence="19">
    <location>
        <begin position="384"/>
        <end position="401"/>
    </location>
</feature>
<dbReference type="PANTHER" id="PTHR46711:SF1">
    <property type="entry name" value="HISTONE-LYSINE N-METHYLTRANSFERASE SETD2"/>
    <property type="match status" value="1"/>
</dbReference>
<feature type="domain" description="Post-SET" evidence="22">
    <location>
        <begin position="1460"/>
        <end position="1476"/>
    </location>
</feature>
<comment type="subcellular location">
    <subcellularLocation>
        <location evidence="2">Chromosome</location>
    </subcellularLocation>
    <subcellularLocation>
        <location evidence="1">Nucleus</location>
    </subcellularLocation>
</comment>
<evidence type="ECO:0000256" key="3">
    <source>
        <dbReference type="ARBA" id="ARBA00012178"/>
    </source>
</evidence>
<evidence type="ECO:0000256" key="11">
    <source>
        <dbReference type="ARBA" id="ARBA00022782"/>
    </source>
</evidence>
<evidence type="ECO:0000256" key="13">
    <source>
        <dbReference type="ARBA" id="ARBA00022853"/>
    </source>
</evidence>
<feature type="compositionally biased region" description="Basic and acidic residues" evidence="19">
    <location>
        <begin position="609"/>
        <end position="662"/>
    </location>
</feature>
<evidence type="ECO:0000313" key="24">
    <source>
        <dbReference type="EMBL" id="CAH1249651.1"/>
    </source>
</evidence>
<organism evidence="24 25">
    <name type="scientific">Branchiostoma lanceolatum</name>
    <name type="common">Common lancelet</name>
    <name type="synonym">Amphioxus lanceolatum</name>
    <dbReference type="NCBI Taxonomy" id="7740"/>
    <lineage>
        <taxon>Eukaryota</taxon>
        <taxon>Metazoa</taxon>
        <taxon>Chordata</taxon>
        <taxon>Cephalochordata</taxon>
        <taxon>Leptocardii</taxon>
        <taxon>Amphioxiformes</taxon>
        <taxon>Branchiostomatidae</taxon>
        <taxon>Branchiostoma</taxon>
    </lineage>
</organism>
<keyword evidence="15" id="KW-0804">Transcription</keyword>
<dbReference type="GO" id="GO:0030154">
    <property type="term" value="P:cell differentiation"/>
    <property type="evidence" value="ECO:0007669"/>
    <property type="project" value="UniProtKB-KW"/>
</dbReference>
<feature type="compositionally biased region" description="Low complexity" evidence="19">
    <location>
        <begin position="2046"/>
        <end position="2087"/>
    </location>
</feature>
<feature type="compositionally biased region" description="Acidic residues" evidence="19">
    <location>
        <begin position="1762"/>
        <end position="1777"/>
    </location>
</feature>
<feature type="compositionally biased region" description="Basic and acidic residues" evidence="19">
    <location>
        <begin position="585"/>
        <end position="600"/>
    </location>
</feature>
<keyword evidence="25" id="KW-1185">Reference proteome</keyword>
<dbReference type="SMART" id="SM00570">
    <property type="entry name" value="AWS"/>
    <property type="match status" value="1"/>
</dbReference>
<feature type="compositionally biased region" description="Basic and acidic residues" evidence="19">
    <location>
        <begin position="2313"/>
        <end position="2322"/>
    </location>
</feature>
<dbReference type="GO" id="GO:0046872">
    <property type="term" value="F:metal ion binding"/>
    <property type="evidence" value="ECO:0007669"/>
    <property type="project" value="UniProtKB-KW"/>
</dbReference>
<feature type="compositionally biased region" description="Basic and acidic residues" evidence="19">
    <location>
        <begin position="1209"/>
        <end position="1219"/>
    </location>
</feature>
<feature type="compositionally biased region" description="Basic and acidic residues" evidence="19">
    <location>
        <begin position="1801"/>
        <end position="1855"/>
    </location>
</feature>
<evidence type="ECO:0000313" key="25">
    <source>
        <dbReference type="Proteomes" id="UP000838412"/>
    </source>
</evidence>
<dbReference type="PROSITE" id="PS50868">
    <property type="entry name" value="POST_SET"/>
    <property type="match status" value="1"/>
</dbReference>
<dbReference type="Gene3D" id="2.170.270.10">
    <property type="entry name" value="SET domain"/>
    <property type="match status" value="1"/>
</dbReference>
<feature type="region of interest" description="Disordered" evidence="19">
    <location>
        <begin position="2275"/>
        <end position="2322"/>
    </location>
</feature>
<feature type="compositionally biased region" description="Polar residues" evidence="19">
    <location>
        <begin position="1614"/>
        <end position="1638"/>
    </location>
</feature>
<feature type="compositionally biased region" description="Polar residues" evidence="19">
    <location>
        <begin position="539"/>
        <end position="550"/>
    </location>
</feature>
<dbReference type="PANTHER" id="PTHR46711">
    <property type="entry name" value="HISTONE-LYSINE N-METHYLTRANSFERASE SETD2"/>
    <property type="match status" value="1"/>
</dbReference>
<dbReference type="InterPro" id="IPR038190">
    <property type="entry name" value="SRI_sf"/>
</dbReference>
<proteinExistence type="predicted"/>
<dbReference type="GO" id="GO:0006355">
    <property type="term" value="P:regulation of DNA-templated transcription"/>
    <property type="evidence" value="ECO:0007669"/>
    <property type="project" value="InterPro"/>
</dbReference>
<gene>
    <name evidence="24" type="primary">SETD2</name>
    <name evidence="24" type="ORF">BLAG_LOCUS10679</name>
</gene>
<evidence type="ECO:0000256" key="18">
    <source>
        <dbReference type="ARBA" id="ARBA00047545"/>
    </source>
</evidence>
<keyword evidence="4" id="KW-0158">Chromosome</keyword>
<dbReference type="InterPro" id="IPR042294">
    <property type="entry name" value="SETD2_animal"/>
</dbReference>
<reference evidence="24" key="1">
    <citation type="submission" date="2022-01" db="EMBL/GenBank/DDBJ databases">
        <authorList>
            <person name="Braso-Vives M."/>
        </authorList>
    </citation>
    <scope>NUCLEOTIDE SEQUENCE</scope>
</reference>
<dbReference type="Gene3D" id="1.10.1740.100">
    <property type="entry name" value="Set2, Rpb1 interacting domain"/>
    <property type="match status" value="1"/>
</dbReference>
<dbReference type="Gene3D" id="1.20.930.10">
    <property type="entry name" value="Conserved domain common to transcription factors TFIIS, elongin A, CRSP70"/>
    <property type="match status" value="1"/>
</dbReference>
<evidence type="ECO:0000256" key="7">
    <source>
        <dbReference type="ARBA" id="ARBA00022603"/>
    </source>
</evidence>
<feature type="compositionally biased region" description="Basic and acidic residues" evidence="19">
    <location>
        <begin position="1877"/>
        <end position="1902"/>
    </location>
</feature>
<evidence type="ECO:0000259" key="20">
    <source>
        <dbReference type="PROSITE" id="PS50020"/>
    </source>
</evidence>
<accession>A0A8K0EFF1</accession>
<feature type="region of interest" description="Disordered" evidence="19">
    <location>
        <begin position="161"/>
        <end position="196"/>
    </location>
</feature>
<dbReference type="EC" id="2.1.1.359" evidence="3"/>
<dbReference type="InterPro" id="IPR003616">
    <property type="entry name" value="Post-SET_dom"/>
</dbReference>
<comment type="catalytic activity">
    <reaction evidence="18">
        <text>L-lysyl(36)-[histone H3] + 3 S-adenosyl-L-methionine = N(6),N(6),N(6)-trimethyl-L-lysyl(36)-[histone H3] + 3 S-adenosyl-L-homocysteine + 3 H(+)</text>
        <dbReference type="Rhea" id="RHEA:60324"/>
        <dbReference type="Rhea" id="RHEA-COMP:9785"/>
        <dbReference type="Rhea" id="RHEA-COMP:15536"/>
        <dbReference type="ChEBI" id="CHEBI:15378"/>
        <dbReference type="ChEBI" id="CHEBI:29969"/>
        <dbReference type="ChEBI" id="CHEBI:57856"/>
        <dbReference type="ChEBI" id="CHEBI:59789"/>
        <dbReference type="ChEBI" id="CHEBI:61961"/>
        <dbReference type="EC" id="2.1.1.359"/>
    </reaction>
</comment>
<dbReference type="CDD" id="cd00201">
    <property type="entry name" value="WW"/>
    <property type="match status" value="1"/>
</dbReference>
<dbReference type="SMART" id="SM00456">
    <property type="entry name" value="WW"/>
    <property type="match status" value="1"/>
</dbReference>
<evidence type="ECO:0000259" key="23">
    <source>
        <dbReference type="PROSITE" id="PS51215"/>
    </source>
</evidence>
<feature type="compositionally biased region" description="Pro residues" evidence="19">
    <location>
        <begin position="294"/>
        <end position="305"/>
    </location>
</feature>
<feature type="region of interest" description="Disordered" evidence="19">
    <location>
        <begin position="275"/>
        <end position="691"/>
    </location>
</feature>
<feature type="domain" description="WW" evidence="20">
    <location>
        <begin position="2246"/>
        <end position="2279"/>
    </location>
</feature>
<protein>
    <recommendedName>
        <fullName evidence="3">[histone H3]-lysine(36) N-trimethyltransferase</fullName>
        <ecNumber evidence="3">2.1.1.359</ecNumber>
    </recommendedName>
    <alternativeName>
        <fullName evidence="17">SET domain-containing protein 2</fullName>
    </alternativeName>
</protein>
<evidence type="ECO:0000256" key="2">
    <source>
        <dbReference type="ARBA" id="ARBA00004286"/>
    </source>
</evidence>
<feature type="compositionally biased region" description="Polar residues" evidence="19">
    <location>
        <begin position="106"/>
        <end position="116"/>
    </location>
</feature>
<keyword evidence="16" id="KW-0539">Nucleus</keyword>
<dbReference type="InterPro" id="IPR001214">
    <property type="entry name" value="SET_dom"/>
</dbReference>
<evidence type="ECO:0000259" key="21">
    <source>
        <dbReference type="PROSITE" id="PS50280"/>
    </source>
</evidence>
<dbReference type="GO" id="GO:0032259">
    <property type="term" value="P:methylation"/>
    <property type="evidence" value="ECO:0007669"/>
    <property type="project" value="UniProtKB-KW"/>
</dbReference>
<dbReference type="SMART" id="SM00317">
    <property type="entry name" value="SET"/>
    <property type="match status" value="1"/>
</dbReference>
<evidence type="ECO:0000256" key="15">
    <source>
        <dbReference type="ARBA" id="ARBA00023163"/>
    </source>
</evidence>
<feature type="compositionally biased region" description="Basic and acidic residues" evidence="19">
    <location>
        <begin position="336"/>
        <end position="345"/>
    </location>
</feature>
<keyword evidence="14" id="KW-0805">Transcription regulation</keyword>
<feature type="compositionally biased region" description="Low complexity" evidence="19">
    <location>
        <begin position="2025"/>
        <end position="2034"/>
    </location>
</feature>
<feature type="compositionally biased region" description="Basic and acidic residues" evidence="19">
    <location>
        <begin position="885"/>
        <end position="897"/>
    </location>
</feature>
<dbReference type="PROSITE" id="PS01159">
    <property type="entry name" value="WW_DOMAIN_1"/>
    <property type="match status" value="1"/>
</dbReference>
<evidence type="ECO:0000256" key="9">
    <source>
        <dbReference type="ARBA" id="ARBA00022691"/>
    </source>
</evidence>
<feature type="region of interest" description="Disordered" evidence="19">
    <location>
        <begin position="1"/>
        <end position="135"/>
    </location>
</feature>
<feature type="region of interest" description="Disordered" evidence="19">
    <location>
        <begin position="1614"/>
        <end position="1902"/>
    </location>
</feature>
<feature type="compositionally biased region" description="Basic and acidic residues" evidence="19">
    <location>
        <begin position="1702"/>
        <end position="1734"/>
    </location>
</feature>
<dbReference type="Gene3D" id="2.20.70.10">
    <property type="match status" value="1"/>
</dbReference>
<dbReference type="FunFam" id="2.170.270.10:FF:000016">
    <property type="entry name" value="Histone-lysine N-methyltransferase"/>
    <property type="match status" value="1"/>
</dbReference>
<feature type="compositionally biased region" description="Basic and acidic residues" evidence="19">
    <location>
        <begin position="551"/>
        <end position="578"/>
    </location>
</feature>
<evidence type="ECO:0000256" key="4">
    <source>
        <dbReference type="ARBA" id="ARBA00022454"/>
    </source>
</evidence>
<evidence type="ECO:0000256" key="12">
    <source>
        <dbReference type="ARBA" id="ARBA00022833"/>
    </source>
</evidence>
<feature type="compositionally biased region" description="Basic and acidic residues" evidence="19">
    <location>
        <begin position="1650"/>
        <end position="1666"/>
    </location>
</feature>
<feature type="compositionally biased region" description="Basic and acidic residues" evidence="19">
    <location>
        <begin position="404"/>
        <end position="413"/>
    </location>
</feature>
<dbReference type="GO" id="GO:0005694">
    <property type="term" value="C:chromosome"/>
    <property type="evidence" value="ECO:0007669"/>
    <property type="project" value="UniProtKB-SubCell"/>
</dbReference>
<evidence type="ECO:0000256" key="14">
    <source>
        <dbReference type="ARBA" id="ARBA00023015"/>
    </source>
</evidence>
<keyword evidence="7" id="KW-0489">Methyltransferase</keyword>
<keyword evidence="12" id="KW-0862">Zinc</keyword>
<feature type="domain" description="AWS" evidence="23">
    <location>
        <begin position="1281"/>
        <end position="1334"/>
    </location>
</feature>
<dbReference type="Proteomes" id="UP000838412">
    <property type="component" value="Chromosome 17"/>
</dbReference>
<feature type="compositionally biased region" description="Basic and acidic residues" evidence="19">
    <location>
        <begin position="126"/>
        <end position="135"/>
    </location>
</feature>
<evidence type="ECO:0000256" key="8">
    <source>
        <dbReference type="ARBA" id="ARBA00022679"/>
    </source>
</evidence>
<feature type="region of interest" description="Disordered" evidence="19">
    <location>
        <begin position="2016"/>
        <end position="2109"/>
    </location>
</feature>
<feature type="domain" description="SET" evidence="21">
    <location>
        <begin position="1336"/>
        <end position="1453"/>
    </location>
</feature>
<name>A0A8K0EFF1_BRALA</name>
<dbReference type="GO" id="GO:0140955">
    <property type="term" value="F:histone H3K36 trimethyltransferase activity"/>
    <property type="evidence" value="ECO:0007669"/>
    <property type="project" value="UniProtKB-EC"/>
</dbReference>
<dbReference type="InterPro" id="IPR006560">
    <property type="entry name" value="AWS_dom"/>
</dbReference>
<evidence type="ECO:0000256" key="10">
    <source>
        <dbReference type="ARBA" id="ARBA00022723"/>
    </source>
</evidence>
<feature type="compositionally biased region" description="Low complexity" evidence="19">
    <location>
        <begin position="1195"/>
        <end position="1208"/>
    </location>
</feature>
<dbReference type="InterPro" id="IPR044437">
    <property type="entry name" value="SETD2/Set2_SET"/>
</dbReference>
<feature type="compositionally biased region" description="Low complexity" evidence="19">
    <location>
        <begin position="280"/>
        <end position="293"/>
    </location>
</feature>
<evidence type="ECO:0000256" key="19">
    <source>
        <dbReference type="SAM" id="MobiDB-lite"/>
    </source>
</evidence>
<dbReference type="PROSITE" id="PS50020">
    <property type="entry name" value="WW_DOMAIN_2"/>
    <property type="match status" value="1"/>
</dbReference>